<feature type="signal peptide" evidence="1">
    <location>
        <begin position="1"/>
        <end position="26"/>
    </location>
</feature>
<accession>A0ABX2IEB3</accession>
<name>A0ABX2IEB3_9RHOO</name>
<comment type="caution">
    <text evidence="3">The sequence shown here is derived from an EMBL/GenBank/DDBJ whole genome shotgun (WGS) entry which is preliminary data.</text>
</comment>
<dbReference type="InterPro" id="IPR050789">
    <property type="entry name" value="Diverse_Enzym_Activities"/>
</dbReference>
<sequence>MTSMNFSFKPVLLTLFAATLTLPVHAEPKENIYGKDQSSAYEAGWPFRVNPPNRLGAFDGRALKALYADKPVWIQPSAVATPLDKAPVKFGFMHNPADLLKKHPIMGMALGKNGKLVFEQYQYGTSASSMFDSQSIAKIITGFSLGALIQQGTAIDLDARMGALVPRLQGSAIASATLRQTLNMQCGHDFKWVDDGIDGSAARYAAVRFAAKDKGGRDLYAYYQELPANPPGKTFAYDPHCSDSLSMLITEKTGMPLRRFFEQAVWQKLGTSNRAAWLSPSQNPELTTGSSGFYATLPDYALLANLMVNGGSANGVVIASPDWVKRMYSDTVAVPRSENENFARYGYQAWVRSDKADTWFAGLGNHGQRFYLDPRSNSFMIIFALDFDHIKDSDKFWEWFRNTPIDKL</sequence>
<dbReference type="SUPFAM" id="SSF56601">
    <property type="entry name" value="beta-lactamase/transpeptidase-like"/>
    <property type="match status" value="1"/>
</dbReference>
<evidence type="ECO:0000313" key="3">
    <source>
        <dbReference type="EMBL" id="NSL54442.1"/>
    </source>
</evidence>
<keyword evidence="4" id="KW-1185">Reference proteome</keyword>
<dbReference type="PANTHER" id="PTHR43283:SF7">
    <property type="entry name" value="BETA-LACTAMASE-RELATED DOMAIN-CONTAINING PROTEIN"/>
    <property type="match status" value="1"/>
</dbReference>
<dbReference type="PANTHER" id="PTHR43283">
    <property type="entry name" value="BETA-LACTAMASE-RELATED"/>
    <property type="match status" value="1"/>
</dbReference>
<evidence type="ECO:0000259" key="2">
    <source>
        <dbReference type="Pfam" id="PF00144"/>
    </source>
</evidence>
<feature type="chain" id="PRO_5046050539" evidence="1">
    <location>
        <begin position="27"/>
        <end position="408"/>
    </location>
</feature>
<reference evidence="3 4" key="1">
    <citation type="submission" date="2020-06" db="EMBL/GenBank/DDBJ databases">
        <title>Draft genome of Uliginosibacterium sp. IMCC34675.</title>
        <authorList>
            <person name="Song J."/>
        </authorList>
    </citation>
    <scope>NUCLEOTIDE SEQUENCE [LARGE SCALE GENOMIC DNA]</scope>
    <source>
        <strain evidence="3 4">IMCC34675</strain>
    </source>
</reference>
<dbReference type="EMBL" id="JABCSC020000001">
    <property type="protein sequence ID" value="NSL54442.1"/>
    <property type="molecule type" value="Genomic_DNA"/>
</dbReference>
<keyword evidence="1" id="KW-0732">Signal</keyword>
<dbReference type="Gene3D" id="3.40.710.10">
    <property type="entry name" value="DD-peptidase/beta-lactamase superfamily"/>
    <property type="match status" value="1"/>
</dbReference>
<organism evidence="3 4">
    <name type="scientific">Uliginosibacterium aquaticum</name>
    <dbReference type="NCBI Taxonomy" id="2731212"/>
    <lineage>
        <taxon>Bacteria</taxon>
        <taxon>Pseudomonadati</taxon>
        <taxon>Pseudomonadota</taxon>
        <taxon>Betaproteobacteria</taxon>
        <taxon>Rhodocyclales</taxon>
        <taxon>Zoogloeaceae</taxon>
        <taxon>Uliginosibacterium</taxon>
    </lineage>
</organism>
<dbReference type="InterPro" id="IPR001466">
    <property type="entry name" value="Beta-lactam-related"/>
</dbReference>
<gene>
    <name evidence="3" type="ORF">HJ583_005355</name>
</gene>
<protein>
    <submittedName>
        <fullName evidence="3">Serine hydrolase</fullName>
    </submittedName>
</protein>
<dbReference type="GO" id="GO:0016787">
    <property type="term" value="F:hydrolase activity"/>
    <property type="evidence" value="ECO:0007669"/>
    <property type="project" value="UniProtKB-KW"/>
</dbReference>
<keyword evidence="3" id="KW-0378">Hydrolase</keyword>
<dbReference type="Pfam" id="PF00144">
    <property type="entry name" value="Beta-lactamase"/>
    <property type="match status" value="1"/>
</dbReference>
<feature type="domain" description="Beta-lactamase-related" evidence="2">
    <location>
        <begin position="104"/>
        <end position="384"/>
    </location>
</feature>
<dbReference type="Proteomes" id="UP000778523">
    <property type="component" value="Unassembled WGS sequence"/>
</dbReference>
<evidence type="ECO:0000256" key="1">
    <source>
        <dbReference type="SAM" id="SignalP"/>
    </source>
</evidence>
<dbReference type="InterPro" id="IPR012338">
    <property type="entry name" value="Beta-lactam/transpept-like"/>
</dbReference>
<dbReference type="RefSeq" id="WP_170020939.1">
    <property type="nucleotide sequence ID" value="NZ_JABCSC020000001.1"/>
</dbReference>
<proteinExistence type="predicted"/>
<evidence type="ECO:0000313" key="4">
    <source>
        <dbReference type="Proteomes" id="UP000778523"/>
    </source>
</evidence>